<protein>
    <submittedName>
        <fullName evidence="1">Uncharacterized protein</fullName>
    </submittedName>
</protein>
<reference evidence="1 2" key="1">
    <citation type="submission" date="2015-01" db="EMBL/GenBank/DDBJ databases">
        <title>Evolution of Trichinella species and genotypes.</title>
        <authorList>
            <person name="Korhonen P.K."/>
            <person name="Edoardo P."/>
            <person name="Giuseppe L.R."/>
            <person name="Gasser R.B."/>
        </authorList>
    </citation>
    <scope>NUCLEOTIDE SEQUENCE [LARGE SCALE GENOMIC DNA]</scope>
    <source>
        <strain evidence="1">ISS120</strain>
    </source>
</reference>
<gene>
    <name evidence="1" type="ORF">T03_4142</name>
</gene>
<name>A0A0V1BTK3_TRIBR</name>
<dbReference type="EMBL" id="JYDI01001125">
    <property type="protein sequence ID" value="KRY40381.1"/>
    <property type="molecule type" value="Genomic_DNA"/>
</dbReference>
<dbReference type="Proteomes" id="UP000054653">
    <property type="component" value="Unassembled WGS sequence"/>
</dbReference>
<dbReference type="AlphaFoldDB" id="A0A0V1BTK3"/>
<organism evidence="1 2">
    <name type="scientific">Trichinella britovi</name>
    <name type="common">Parasitic roundworm</name>
    <dbReference type="NCBI Taxonomy" id="45882"/>
    <lineage>
        <taxon>Eukaryota</taxon>
        <taxon>Metazoa</taxon>
        <taxon>Ecdysozoa</taxon>
        <taxon>Nematoda</taxon>
        <taxon>Enoplea</taxon>
        <taxon>Dorylaimia</taxon>
        <taxon>Trichinellida</taxon>
        <taxon>Trichinellidae</taxon>
        <taxon>Trichinella</taxon>
    </lineage>
</organism>
<evidence type="ECO:0000313" key="2">
    <source>
        <dbReference type="Proteomes" id="UP000054653"/>
    </source>
</evidence>
<evidence type="ECO:0000313" key="1">
    <source>
        <dbReference type="EMBL" id="KRY40381.1"/>
    </source>
</evidence>
<accession>A0A0V1BTK3</accession>
<sequence>MFFGSCGIGSFVRNLVKSGDSVGSGLLTRLLLVSVFAVTDTRPLDFLAYGLFTSVEASATSNVNCIKSFWLLLAASLVLRSLLYCSHPFTTATWSVQKNSPVPFSTSVVYSIQCSKHPLQIYAAHVLVVFFYNCRAGHVDQAFLFLTPSFYFTHGLCANSTTALSCHRTMHKLFSAVVQTWKAPQAALFNSFSVFSGAIFSLFHRIVLMVLVDEIIIEKYFKISMFWNRFTELHYNIKTEAATGFLYSWHFTFIKAEVVQQP</sequence>
<comment type="caution">
    <text evidence="1">The sequence shown here is derived from an EMBL/GenBank/DDBJ whole genome shotgun (WGS) entry which is preliminary data.</text>
</comment>
<proteinExistence type="predicted"/>
<keyword evidence="2" id="KW-1185">Reference proteome</keyword>